<dbReference type="Pfam" id="PF01451">
    <property type="entry name" value="LMWPc"/>
    <property type="match status" value="1"/>
</dbReference>
<sequence length="136" mass="14605">MTETKPTVLFVCNSNKGKSQMAAALLEHEAPGKFTVESAGVKASVGEPVNQQAAASLAEIGADMSTGTPTQLNEDAMRAATRVIVVGGAQLPEVDGVEVERWETDEPSERGIEGEERMNLIRDDIHARVQNLVQQF</sequence>
<dbReference type="AlphaFoldDB" id="A0A7H2BER2"/>
<evidence type="ECO:0000313" key="4">
    <source>
        <dbReference type="Proteomes" id="UP000516404"/>
    </source>
</evidence>
<protein>
    <submittedName>
        <fullName evidence="3">Low molecular weight phosphatase family protein</fullName>
    </submittedName>
</protein>
<dbReference type="Gene3D" id="3.40.50.2300">
    <property type="match status" value="1"/>
</dbReference>
<gene>
    <name evidence="3" type="ORF">IDM49_02415</name>
</gene>
<reference evidence="3 4" key="1">
    <citation type="submission" date="2020-09" db="EMBL/GenBank/DDBJ databases">
        <title>Investigation of environmental microbes.</title>
        <authorList>
            <person name="Ou Y."/>
            <person name="Kang Q."/>
        </authorList>
    </citation>
    <scope>NUCLEOTIDE SEQUENCE [LARGE SCALE GENOMIC DNA]</scope>
    <source>
        <strain evidence="3 4">KJZ-14</strain>
    </source>
</reference>
<dbReference type="InterPro" id="IPR023485">
    <property type="entry name" value="Ptyr_pPase"/>
</dbReference>
<dbReference type="PANTHER" id="PTHR43428:SF1">
    <property type="entry name" value="ARSENATE REDUCTASE"/>
    <property type="match status" value="1"/>
</dbReference>
<dbReference type="Proteomes" id="UP000516404">
    <property type="component" value="Chromosome"/>
</dbReference>
<dbReference type="PANTHER" id="PTHR43428">
    <property type="entry name" value="ARSENATE REDUCTASE"/>
    <property type="match status" value="1"/>
</dbReference>
<dbReference type="EMBL" id="CP061539">
    <property type="protein sequence ID" value="QNV38158.1"/>
    <property type="molecule type" value="Genomic_DNA"/>
</dbReference>
<keyword evidence="4" id="KW-1185">Reference proteome</keyword>
<evidence type="ECO:0000256" key="1">
    <source>
        <dbReference type="ARBA" id="ARBA00022849"/>
    </source>
</evidence>
<evidence type="ECO:0000313" key="3">
    <source>
        <dbReference type="EMBL" id="QNV38158.1"/>
    </source>
</evidence>
<keyword evidence="1" id="KW-0059">Arsenical resistance</keyword>
<dbReference type="RefSeq" id="WP_168614850.1">
    <property type="nucleotide sequence ID" value="NZ_BAAAOX010000005.1"/>
</dbReference>
<dbReference type="KEGG" id="rter:IDM49_02415"/>
<dbReference type="SUPFAM" id="SSF52788">
    <property type="entry name" value="Phosphotyrosine protein phosphatases I"/>
    <property type="match status" value="1"/>
</dbReference>
<dbReference type="GO" id="GO:0046685">
    <property type="term" value="P:response to arsenic-containing substance"/>
    <property type="evidence" value="ECO:0007669"/>
    <property type="project" value="UniProtKB-KW"/>
</dbReference>
<dbReference type="InterPro" id="IPR036196">
    <property type="entry name" value="Ptyr_pPase_sf"/>
</dbReference>
<proteinExistence type="predicted"/>
<dbReference type="SMART" id="SM00226">
    <property type="entry name" value="LMWPc"/>
    <property type="match status" value="1"/>
</dbReference>
<name>A0A7H2BER2_9MICC</name>
<organism evidence="3 4">
    <name type="scientific">Rothia terrae</name>
    <dbReference type="NCBI Taxonomy" id="396015"/>
    <lineage>
        <taxon>Bacteria</taxon>
        <taxon>Bacillati</taxon>
        <taxon>Actinomycetota</taxon>
        <taxon>Actinomycetes</taxon>
        <taxon>Micrococcales</taxon>
        <taxon>Micrococcaceae</taxon>
        <taxon>Rothia</taxon>
    </lineage>
</organism>
<evidence type="ECO:0000259" key="2">
    <source>
        <dbReference type="SMART" id="SM00226"/>
    </source>
</evidence>
<feature type="domain" description="Phosphotyrosine protein phosphatase I" evidence="2">
    <location>
        <begin position="6"/>
        <end position="135"/>
    </location>
</feature>
<dbReference type="GeneID" id="96623078"/>
<accession>A0A7H2BER2</accession>